<reference evidence="8" key="1">
    <citation type="submission" date="2021-02" db="EMBL/GenBank/DDBJ databases">
        <title>Natronoglycomyces albus gen. nov., sp. nov, a haloalkaliphilic actinobacterium from a soda solonchak soil.</title>
        <authorList>
            <person name="Sorokin D.Y."/>
            <person name="Khijniak T.V."/>
            <person name="Zakharycheva A.P."/>
            <person name="Boueva O.V."/>
            <person name="Ariskina E.V."/>
            <person name="Hahnke R.L."/>
            <person name="Bunk B."/>
            <person name="Sproer C."/>
            <person name="Schumann P."/>
            <person name="Evtushenko L.I."/>
            <person name="Kublanov I.V."/>
        </authorList>
    </citation>
    <scope>NUCLEOTIDE SEQUENCE</scope>
    <source>
        <strain evidence="8">DSM 106290</strain>
    </source>
</reference>
<name>A0A895XRV9_9ACTN</name>
<organism evidence="8 9">
    <name type="scientific">Natronoglycomyces albus</name>
    <dbReference type="NCBI Taxonomy" id="2811108"/>
    <lineage>
        <taxon>Bacteria</taxon>
        <taxon>Bacillati</taxon>
        <taxon>Actinomycetota</taxon>
        <taxon>Actinomycetes</taxon>
        <taxon>Glycomycetales</taxon>
        <taxon>Glycomycetaceae</taxon>
        <taxon>Natronoglycomyces</taxon>
    </lineage>
</organism>
<gene>
    <name evidence="8" type="ORF">JQS30_11185</name>
</gene>
<dbReference type="InterPro" id="IPR050763">
    <property type="entry name" value="ABC_transporter_ATP-binding"/>
</dbReference>
<dbReference type="InterPro" id="IPR003593">
    <property type="entry name" value="AAA+_ATPase"/>
</dbReference>
<evidence type="ECO:0000313" key="9">
    <source>
        <dbReference type="Proteomes" id="UP000662939"/>
    </source>
</evidence>
<dbReference type="InterPro" id="IPR027417">
    <property type="entry name" value="P-loop_NTPase"/>
</dbReference>
<accession>A0A895XRV9</accession>
<keyword evidence="4" id="KW-0547">Nucleotide-binding</keyword>
<dbReference type="PROSITE" id="PS50893">
    <property type="entry name" value="ABC_TRANSPORTER_2"/>
    <property type="match status" value="1"/>
</dbReference>
<keyword evidence="3" id="KW-0813">Transport</keyword>
<dbReference type="AlphaFoldDB" id="A0A895XRV9"/>
<dbReference type="GO" id="GO:0016887">
    <property type="term" value="F:ATP hydrolysis activity"/>
    <property type="evidence" value="ECO:0007669"/>
    <property type="project" value="InterPro"/>
</dbReference>
<keyword evidence="6" id="KW-0046">Antibiotic resistance</keyword>
<proteinExistence type="inferred from homology"/>
<keyword evidence="9" id="KW-1185">Reference proteome</keyword>
<dbReference type="InterPro" id="IPR003439">
    <property type="entry name" value="ABC_transporter-like_ATP-bd"/>
</dbReference>
<dbReference type="SMART" id="SM00382">
    <property type="entry name" value="AAA"/>
    <property type="match status" value="1"/>
</dbReference>
<evidence type="ECO:0000256" key="5">
    <source>
        <dbReference type="ARBA" id="ARBA00022840"/>
    </source>
</evidence>
<sequence length="239" mass="25932">MIKVENVSKTYKGASRKAVDSINLSVGEGELVALVGHNGAGKSTLFDILAGLISADSGTVTRDVLTHELGWCPQRTVVDWSLTVRQNISMALELRSKRLRVERDTVASITELMGLERYIDREVELLSGGELQRTQIARAIAGDPQLLILDEPTTGLDPDAIKRVMEYLSRRTAAGATAIVSTHETSRFLGYCTRAIAMNEGRIIADADIDTFMNVVPASDDLWDAYKVHVDLSTGGGTA</sequence>
<evidence type="ECO:0000313" key="8">
    <source>
        <dbReference type="EMBL" id="QSB04358.1"/>
    </source>
</evidence>
<dbReference type="GO" id="GO:0046677">
    <property type="term" value="P:response to antibiotic"/>
    <property type="evidence" value="ECO:0007669"/>
    <property type="project" value="UniProtKB-KW"/>
</dbReference>
<protein>
    <submittedName>
        <fullName evidence="8">ABC transporter ATP-binding protein</fullName>
    </submittedName>
</protein>
<evidence type="ECO:0000256" key="1">
    <source>
        <dbReference type="ARBA" id="ARBA00004202"/>
    </source>
</evidence>
<comment type="similarity">
    <text evidence="2">Belongs to the ABC transporter superfamily.</text>
</comment>
<evidence type="ECO:0000256" key="2">
    <source>
        <dbReference type="ARBA" id="ARBA00005417"/>
    </source>
</evidence>
<dbReference type="SUPFAM" id="SSF52540">
    <property type="entry name" value="P-loop containing nucleoside triphosphate hydrolases"/>
    <property type="match status" value="1"/>
</dbReference>
<evidence type="ECO:0000256" key="6">
    <source>
        <dbReference type="ARBA" id="ARBA00023251"/>
    </source>
</evidence>
<evidence type="ECO:0000256" key="3">
    <source>
        <dbReference type="ARBA" id="ARBA00022448"/>
    </source>
</evidence>
<comment type="subcellular location">
    <subcellularLocation>
        <location evidence="1">Cell membrane</location>
        <topology evidence="1">Peripheral membrane protein</topology>
    </subcellularLocation>
</comment>
<dbReference type="KEGG" id="nav:JQS30_11185"/>
<dbReference type="Proteomes" id="UP000662939">
    <property type="component" value="Chromosome"/>
</dbReference>
<dbReference type="RefSeq" id="WP_213170355.1">
    <property type="nucleotide sequence ID" value="NZ_CP070496.1"/>
</dbReference>
<dbReference type="Gene3D" id="3.40.50.300">
    <property type="entry name" value="P-loop containing nucleotide triphosphate hydrolases"/>
    <property type="match status" value="1"/>
</dbReference>
<feature type="domain" description="ABC transporter" evidence="7">
    <location>
        <begin position="2"/>
        <end position="225"/>
    </location>
</feature>
<dbReference type="GO" id="GO:0005524">
    <property type="term" value="F:ATP binding"/>
    <property type="evidence" value="ECO:0007669"/>
    <property type="project" value="UniProtKB-KW"/>
</dbReference>
<dbReference type="Pfam" id="PF00005">
    <property type="entry name" value="ABC_tran"/>
    <property type="match status" value="1"/>
</dbReference>
<dbReference type="EMBL" id="CP070496">
    <property type="protein sequence ID" value="QSB04358.1"/>
    <property type="molecule type" value="Genomic_DNA"/>
</dbReference>
<dbReference type="CDD" id="cd03230">
    <property type="entry name" value="ABC_DR_subfamily_A"/>
    <property type="match status" value="1"/>
</dbReference>
<evidence type="ECO:0000256" key="4">
    <source>
        <dbReference type="ARBA" id="ARBA00022741"/>
    </source>
</evidence>
<dbReference type="PANTHER" id="PTHR42711:SF5">
    <property type="entry name" value="ABC TRANSPORTER ATP-BINDING PROTEIN NATA"/>
    <property type="match status" value="1"/>
</dbReference>
<dbReference type="GO" id="GO:0005886">
    <property type="term" value="C:plasma membrane"/>
    <property type="evidence" value="ECO:0007669"/>
    <property type="project" value="UniProtKB-SubCell"/>
</dbReference>
<evidence type="ECO:0000259" key="7">
    <source>
        <dbReference type="PROSITE" id="PS50893"/>
    </source>
</evidence>
<keyword evidence="5 8" id="KW-0067">ATP-binding</keyword>
<dbReference type="PANTHER" id="PTHR42711">
    <property type="entry name" value="ABC TRANSPORTER ATP-BINDING PROTEIN"/>
    <property type="match status" value="1"/>
</dbReference>